<protein>
    <submittedName>
        <fullName evidence="1">Uncharacterized protein</fullName>
    </submittedName>
</protein>
<name>A0AA41VXK8_PAPNU</name>
<organism evidence="1 2">
    <name type="scientific">Papaver nudicaule</name>
    <name type="common">Iceland poppy</name>
    <dbReference type="NCBI Taxonomy" id="74823"/>
    <lineage>
        <taxon>Eukaryota</taxon>
        <taxon>Viridiplantae</taxon>
        <taxon>Streptophyta</taxon>
        <taxon>Embryophyta</taxon>
        <taxon>Tracheophyta</taxon>
        <taxon>Spermatophyta</taxon>
        <taxon>Magnoliopsida</taxon>
        <taxon>Ranunculales</taxon>
        <taxon>Papaveraceae</taxon>
        <taxon>Papaveroideae</taxon>
        <taxon>Papaver</taxon>
    </lineage>
</organism>
<reference evidence="1" key="1">
    <citation type="submission" date="2022-03" db="EMBL/GenBank/DDBJ databases">
        <title>A functionally conserved STORR gene fusion in Papaver species that diverged 16.8 million years ago.</title>
        <authorList>
            <person name="Catania T."/>
        </authorList>
    </citation>
    <scope>NUCLEOTIDE SEQUENCE</scope>
    <source>
        <strain evidence="1">S-191538</strain>
    </source>
</reference>
<dbReference type="PANTHER" id="PTHR47602:SF2">
    <property type="entry name" value="F-BOX PROTEIN SKIP22"/>
    <property type="match status" value="1"/>
</dbReference>
<gene>
    <name evidence="1" type="ORF">MKW94_012165</name>
</gene>
<sequence length="97" mass="10986">MCFLDRSYYLPSINLVWSNCDSDDALNIEAAESSSNTSKPMNKGDKVFKRLHEGRILELWKIVKDDVAHPLLMDLCEKTGLSSPPCFASLPRELKLK</sequence>
<feature type="non-terminal residue" evidence="1">
    <location>
        <position position="97"/>
    </location>
</feature>
<dbReference type="Proteomes" id="UP001177140">
    <property type="component" value="Unassembled WGS sequence"/>
</dbReference>
<accession>A0AA41VXK8</accession>
<proteinExistence type="predicted"/>
<evidence type="ECO:0000313" key="2">
    <source>
        <dbReference type="Proteomes" id="UP001177140"/>
    </source>
</evidence>
<dbReference type="AlphaFoldDB" id="A0AA41VXK8"/>
<dbReference type="PANTHER" id="PTHR47602">
    <property type="entry name" value="F-BOX PROTEIN SKIP22"/>
    <property type="match status" value="1"/>
</dbReference>
<evidence type="ECO:0000313" key="1">
    <source>
        <dbReference type="EMBL" id="MCL7049105.1"/>
    </source>
</evidence>
<comment type="caution">
    <text evidence="1">The sequence shown here is derived from an EMBL/GenBank/DDBJ whole genome shotgun (WGS) entry which is preliminary data.</text>
</comment>
<keyword evidence="2" id="KW-1185">Reference proteome</keyword>
<dbReference type="EMBL" id="JAJJMA010312032">
    <property type="protein sequence ID" value="MCL7049105.1"/>
    <property type="molecule type" value="Genomic_DNA"/>
</dbReference>